<protein>
    <recommendedName>
        <fullName evidence="3">Sel1 repeat family protein</fullName>
    </recommendedName>
</protein>
<name>A0A511XE61_9PROT</name>
<dbReference type="EMBL" id="BJYF01000030">
    <property type="protein sequence ID" value="GEN61239.1"/>
    <property type="molecule type" value="Genomic_DNA"/>
</dbReference>
<accession>A0A511XE61</accession>
<evidence type="ECO:0008006" key="3">
    <source>
        <dbReference type="Google" id="ProtNLM"/>
    </source>
</evidence>
<proteinExistence type="predicted"/>
<gene>
    <name evidence="1" type="ORF">ANI02nite_31230</name>
</gene>
<reference evidence="1 2" key="1">
    <citation type="submission" date="2019-07" db="EMBL/GenBank/DDBJ databases">
        <title>Whole genome shotgun sequence of Acetobacter nitrogenifigens NBRC 105050.</title>
        <authorList>
            <person name="Hosoyama A."/>
            <person name="Uohara A."/>
            <person name="Ohji S."/>
            <person name="Ichikawa N."/>
        </authorList>
    </citation>
    <scope>NUCLEOTIDE SEQUENCE [LARGE SCALE GENOMIC DNA]</scope>
    <source>
        <strain evidence="1 2">NBRC 105050</strain>
    </source>
</reference>
<evidence type="ECO:0000313" key="1">
    <source>
        <dbReference type="EMBL" id="GEN61239.1"/>
    </source>
</evidence>
<comment type="caution">
    <text evidence="1">The sequence shown here is derived from an EMBL/GenBank/DDBJ whole genome shotgun (WGS) entry which is preliminary data.</text>
</comment>
<dbReference type="STRING" id="1120919.GCA_000429165_03186"/>
<evidence type="ECO:0000313" key="2">
    <source>
        <dbReference type="Proteomes" id="UP000321635"/>
    </source>
</evidence>
<sequence>MSALGVFRKTLAAASPPEGADLALQAIWWAGRGDWTQAHECAQANEGDPDCDWAHAWLHRKEGDLGNARYWYRCAGRPTPTSSLEQEWMEIATTLLARPLTTLRAES</sequence>
<dbReference type="Proteomes" id="UP000321635">
    <property type="component" value="Unassembled WGS sequence"/>
</dbReference>
<dbReference type="RefSeq" id="WP_026398708.1">
    <property type="nucleotide sequence ID" value="NZ_AUBI01000017.1"/>
</dbReference>
<dbReference type="OrthoDB" id="370799at2"/>
<dbReference type="AlphaFoldDB" id="A0A511XE61"/>
<keyword evidence="2" id="KW-1185">Reference proteome</keyword>
<organism evidence="1 2">
    <name type="scientific">Acetobacter nitrogenifigens DSM 23921 = NBRC 105050</name>
    <dbReference type="NCBI Taxonomy" id="1120919"/>
    <lineage>
        <taxon>Bacteria</taxon>
        <taxon>Pseudomonadati</taxon>
        <taxon>Pseudomonadota</taxon>
        <taxon>Alphaproteobacteria</taxon>
        <taxon>Acetobacterales</taxon>
        <taxon>Acetobacteraceae</taxon>
        <taxon>Acetobacter</taxon>
    </lineage>
</organism>